<dbReference type="Proteomes" id="UP000824881">
    <property type="component" value="Unassembled WGS sequence"/>
</dbReference>
<organism evidence="1 2">
    <name type="scientific">Pleurotus cornucopiae</name>
    <name type="common">Cornucopia mushroom</name>
    <dbReference type="NCBI Taxonomy" id="5321"/>
    <lineage>
        <taxon>Eukaryota</taxon>
        <taxon>Fungi</taxon>
        <taxon>Dikarya</taxon>
        <taxon>Basidiomycota</taxon>
        <taxon>Agaricomycotina</taxon>
        <taxon>Agaricomycetes</taxon>
        <taxon>Agaricomycetidae</taxon>
        <taxon>Agaricales</taxon>
        <taxon>Pleurotineae</taxon>
        <taxon>Pleurotaceae</taxon>
        <taxon>Pleurotus</taxon>
    </lineage>
</organism>
<comment type="caution">
    <text evidence="1">The sequence shown here is derived from an EMBL/GenBank/DDBJ whole genome shotgun (WGS) entry which is preliminary data.</text>
</comment>
<accession>A0ACB7J912</accession>
<dbReference type="EMBL" id="WQMT02000002">
    <property type="protein sequence ID" value="KAG9226735.1"/>
    <property type="molecule type" value="Genomic_DNA"/>
</dbReference>
<name>A0ACB7J912_PLECO</name>
<gene>
    <name evidence="1" type="ORF">CCMSSC00406_0008435</name>
</gene>
<evidence type="ECO:0000313" key="2">
    <source>
        <dbReference type="Proteomes" id="UP000824881"/>
    </source>
</evidence>
<evidence type="ECO:0000313" key="1">
    <source>
        <dbReference type="EMBL" id="KAG9226735.1"/>
    </source>
</evidence>
<protein>
    <submittedName>
        <fullName evidence="1">Uncharacterized protein</fullName>
    </submittedName>
</protein>
<keyword evidence="2" id="KW-1185">Reference proteome</keyword>
<sequence length="3140" mass="313931">MLKFVLVAGLVGTWAAPVKDALVPRQDGSSLEDDILGLSNLDEDPNLWSAFYCEGANYAGQCITQQYSSGKCTPIEPPLCENVLSFLATSSNCVLYEGDDCTGSAIPIYSSAQDLQAFRKTNSYRCGLSNAQVAAQLATTPTTPAAHSPAPARRLSLTSTETATVAFTQSFKGTSIVDAHESLHAAAVTSTVEVVPPASESWTSRTDDTPAATARTVASSVAISSGSSTDLHRHHRHPKYVTVTETATRVVVPTETAAPSSVTNDPSHAETREAAPPPTRTTNAEVAATSTPSHHRLPKYVTVTETATRTLDAYVTPSPTLSQQTLDKVSVAPEILTTSTLADAQPLPLANSSVGPSALEASETSHAPANASLSTAPSPTSLIASVHDVADTAVPTTSLPNTLPSPPSASVISHTESTSHPTVGSENTSETPSSTSDSVTHASTGLSSPPEGTEVVSGHQTKPLVGQPKGGSAITGAPEPTQLHDIVPSEASPAVPLPIPSASTTPIAGKQSAAFPSVEHAFTGAVSLDGTPTASVSAKPVGHSETVSNVTPVQTTSSLPTPTPETTERPPSSRAPNNHADALPYSYVAAHETPPTSAVFSPTSALVDDHTSSTVTANASVEALVSAPSSSDNVAPSTLASTSITPASTEAPIIPPALNTGGSTLHAVVTTDQVTEDVKTTVAHQIATPTITSILTAPTRNNEGLRGSHEDGPSHLPVDSSAAIAEVPPTSSSDILLKESASITTSVHPASMTAFSSPLQGPVDSSTAIENLPLVSSGIILKEPSSVIDSVYAASTTPFSSSLQAPLPVSSPTQFSHVAADASTYYDTASSALATPSSSSTQAPEREGPATVTTHEVTVPDAPSFTLSDLPSTSTVSYASSPATGASAVAAQIPSPHTSSIHLSVPAAATPPPRSSEDELLATVAVHQVTSLGTASTHVPTSVLADSTPNTSPLVKDEGATSVTIGASSTLSAPTSIGSPAVIEASHVTYDAPSTTSSLSSTPSVASHTDYDGVAYTTIDQNIGGYSTPAAQPASAVSPSTSTASETHVPNAPSATEEPASSPATARTTQPEGETVNVTVGHTTLLGPTATSTTAQQVLSTAKVLPIVNPSKSDSTLANDGGGFTSTLPSDKGSIATAYPTPTSTDRIASRPSSLISPFSEVHASDKGPSYATIHKHTSFGSAETSPGSIQATPAPVSHLASHEGHAIDEATAYATVTSSTLITPNSAAPTTITDLSPEALATGKSRHVSNDGADVTSAPMSPEETRTTSITASPTLSAPKISGAPSSRVLKGSIQLNSPTDAAHSTTLLSPVATPISSSISTSTPTAGSTSSEIILTSHPTSSQVLSEGDHESSKVYGGTLGLPTSVYEPILTTTSHTEADLPPVNSAIPTSLPRSHAVDDDSGLVHVTVRPTTGSVPTTTAVSIVSPKVEESEKAGVTSVPSSIASSTASGAPGEGPAYITSRTTDSASATPTGVIPEVSTVSLPSTTAVLAISTQSILQDGTAYATIQQSVTVGATPTTTSGTLASVSSPSHVVNDESLVYVTIHSTTTLGAPLAPLLTSVASVSSGVELPTITPLLASSSVSPTPNPEKESLAYITVHHTSVTTHPSSAVVSHTVDEGVYATAEPPTMTTGPSSTASVTITPSIGTTTAVEVEGPAYVTVHQPSTGSKTIVAENTGDANDIPVLPPTSTPRTSALPYVSAGTASGASVTVTEHIESVKLALSSVGTTPSASASSTGRILSTKKERFTTIRYAGIRTSTPTTSAPYGSTTAAPAEPTGTKTAENTGDPDDIPVLRTFASAIPTPPYALASATGTGTIAQVESAAVNPAASIETTATENVTSSMKPATSDRTVVSSGLPGSASTFTSTIIVIPPSRSTGTKTIVTDTTDDSDDIPVLPAASTPSISTTSASFPELGTGVSSTGRVEMTESVALKTATSAGATPTQESSGIVGPTYGYHAITTTPAASFVSSGLPASSSAYTSTYATATTTESTGNKTIAAEGAGDSDDIPILPHLTTPTASPTASLAEPATTTTSIAQNVDDSNDVPVLPHTSSPTVSPLSHPVRVVPVSYTSPVETASPYTSAPTISVTDASLITKTVSLVAHPASSATNPASSPGISSVTTTTSLAASLVESESSAVSSVSEITSKLSSSPAATSTKENQNTPVVTTPTYTPLVATSVEGIHPISSTSESAPATSSSLVAAGTINTQVQSVVKASSSSLQVTYTPASTLLPIATAEESQSTSSLLETTSIPSPSPTPATVEQSSLPPSAETASIQSKFSVLVTVTPASSPLAAAITASSLLEAVSIPVSSSAAPITRSSTVAVTSYSQSTPESASVSASSPITASITDTRALTTVEAAPSSPQVTSTSGPTLLPGTLTKVYRSTSSLIPTASTPSSSPILVAAEHSDLSSPVETASGVPISSVLGGTATPASSLGAATGTLSSILEAASIPIPSPTASSAKSSHHASYAVASPSDSQRPTETVSAPSSFPTAAGISINDTIIPVTVEATSSSLQATYTSLPASLPIATTKVGPSTTFLSQTSPIQSSSPPISIGEHSDHPPPIETVSIRPISSVLATAATAPPLSAATASVPSPPETVSIPTPPSAAFSTKSSPVASPSYSQGTLESVSAPSSSPVAAGIIDTQIPTSAGVTSSSLQATYTSASTLLPVDTTVESQSVSALLQTASAPSSSPTLAAVAHSDPVETVSTPSVSASSVLASATLVSPSGAASVAVPSLLETASIPVSSPASATTESSLHASSAVASPSYSQSLASSASSGAITPTSSTSEAVSTPSSSHIPAAIKDTQSPLVTETVTLSVQSTPLVAGSTEPASSPAAATGKEFQITSSVLETASLPTSSVLPTVVEGKQSAPLGTASPAPSAPSTYSAEGIRLTSSVPEAAAAPSSSPSVVTIKDSPSPSPVEVTSCVTHTPTPTSSPFDATKDSQIRSSSPETASAPILSSIVTSVSHSLHLAPAEATPTQSTSSGLGTAIPVAATPISTSPEATSSPAPAPAAASFKDCLASPVSTHASVPTEATVKDTNSPIATDVQPTLAVLTTPTPSVTTRLDATPAPTHTHHHNHHDDEEEEIVYVTIVTTTTVTEPVCTTTTYPTATVTQTVVTRPGLEAVQPTGLPNGQ</sequence>
<reference evidence="1 2" key="1">
    <citation type="journal article" date="2021" name="Appl. Environ. Microbiol.">
        <title>Genetic linkage and physical mapping for an oyster mushroom Pleurotus cornucopiae and QTL analysis for the trait cap color.</title>
        <authorList>
            <person name="Zhang Y."/>
            <person name="Gao W."/>
            <person name="Sonnenberg A."/>
            <person name="Chen Q."/>
            <person name="Zhang J."/>
            <person name="Huang C."/>
        </authorList>
    </citation>
    <scope>NUCLEOTIDE SEQUENCE [LARGE SCALE GENOMIC DNA]</scope>
    <source>
        <strain evidence="1">CCMSSC00406</strain>
    </source>
</reference>
<proteinExistence type="predicted"/>